<evidence type="ECO:0000313" key="2">
    <source>
        <dbReference type="EMBL" id="OGM55928.1"/>
    </source>
</evidence>
<dbReference type="GO" id="GO:0008934">
    <property type="term" value="F:inositol monophosphate 1-phosphatase activity"/>
    <property type="evidence" value="ECO:0007669"/>
    <property type="project" value="TreeGrafter"/>
</dbReference>
<comment type="caution">
    <text evidence="2">The sequence shown here is derived from an EMBL/GenBank/DDBJ whole genome shotgun (WGS) entry which is preliminary data.</text>
</comment>
<dbReference type="Gene3D" id="3.30.540.10">
    <property type="entry name" value="Fructose-1,6-Bisphosphatase, subunit A, domain 1"/>
    <property type="match status" value="1"/>
</dbReference>
<comment type="cofactor">
    <cofactor evidence="1">
        <name>Mg(2+)</name>
        <dbReference type="ChEBI" id="CHEBI:18420"/>
    </cofactor>
</comment>
<dbReference type="EMBL" id="MGGZ01000042">
    <property type="protein sequence ID" value="OGM55928.1"/>
    <property type="molecule type" value="Genomic_DNA"/>
</dbReference>
<evidence type="ECO:0008006" key="4">
    <source>
        <dbReference type="Google" id="ProtNLM"/>
    </source>
</evidence>
<dbReference type="SUPFAM" id="SSF56655">
    <property type="entry name" value="Carbohydrate phosphatase"/>
    <property type="match status" value="1"/>
</dbReference>
<dbReference type="InterPro" id="IPR000760">
    <property type="entry name" value="Inositol_monophosphatase-like"/>
</dbReference>
<dbReference type="Pfam" id="PF00459">
    <property type="entry name" value="Inositol_P"/>
    <property type="match status" value="1"/>
</dbReference>
<dbReference type="GO" id="GO:0006020">
    <property type="term" value="P:inositol metabolic process"/>
    <property type="evidence" value="ECO:0007669"/>
    <property type="project" value="TreeGrafter"/>
</dbReference>
<accession>A0A1F8AXG1</accession>
<dbReference type="PANTHER" id="PTHR20854:SF4">
    <property type="entry name" value="INOSITOL-1-MONOPHOSPHATASE-RELATED"/>
    <property type="match status" value="1"/>
</dbReference>
<keyword evidence="1" id="KW-0460">Magnesium</keyword>
<proteinExistence type="predicted"/>
<dbReference type="Proteomes" id="UP000178313">
    <property type="component" value="Unassembled WGS sequence"/>
</dbReference>
<feature type="binding site" evidence="1">
    <location>
        <position position="70"/>
    </location>
    <ligand>
        <name>Mg(2+)</name>
        <dbReference type="ChEBI" id="CHEBI:18420"/>
        <label>1</label>
        <note>catalytic</note>
    </ligand>
</feature>
<protein>
    <recommendedName>
        <fullName evidence="4">Inositol monophosphatase</fullName>
    </recommendedName>
</protein>
<sequence>MIDFPKIEGILGKAYDIRRLMAPGGEEVVTKGSGFGELTNDTEIGADKILGQKLVAYLEESFRNIPFEVEVEGVGRVSKNVSPDSNIDYYITLDPLDGSLNFRLRGKTLGLPYTTALAIFERTSPTYKDCVAGGVIDLRSGDIWAALRGKGATLNGLPCRTSGATKVNLKEGIVIGEFYYPENRELLLKLFKGERGWLRNPGSAAYEMALVASGQADAFICDRQKAHELGSAYLLVAEAGGYVCDFEGQDLADRDYQFNSQTPVIVASTRDLALEIVGRIKSTS</sequence>
<reference evidence="2 3" key="1">
    <citation type="journal article" date="2016" name="Nat. Commun.">
        <title>Thousands of microbial genomes shed light on interconnected biogeochemical processes in an aquifer system.</title>
        <authorList>
            <person name="Anantharaman K."/>
            <person name="Brown C.T."/>
            <person name="Hug L.A."/>
            <person name="Sharon I."/>
            <person name="Castelle C.J."/>
            <person name="Probst A.J."/>
            <person name="Thomas B.C."/>
            <person name="Singh A."/>
            <person name="Wilkins M.J."/>
            <person name="Karaoz U."/>
            <person name="Brodie E.L."/>
            <person name="Williams K.H."/>
            <person name="Hubbard S.S."/>
            <person name="Banfield J.F."/>
        </authorList>
    </citation>
    <scope>NUCLEOTIDE SEQUENCE [LARGE SCALE GENOMIC DNA]</scope>
</reference>
<dbReference type="PANTHER" id="PTHR20854">
    <property type="entry name" value="INOSITOL MONOPHOSPHATASE"/>
    <property type="match status" value="1"/>
</dbReference>
<dbReference type="GO" id="GO:0007165">
    <property type="term" value="P:signal transduction"/>
    <property type="evidence" value="ECO:0007669"/>
    <property type="project" value="TreeGrafter"/>
</dbReference>
<dbReference type="CDD" id="cd01637">
    <property type="entry name" value="IMPase_like"/>
    <property type="match status" value="1"/>
</dbReference>
<feature type="binding site" evidence="1">
    <location>
        <position position="97"/>
    </location>
    <ligand>
        <name>Mg(2+)</name>
        <dbReference type="ChEBI" id="CHEBI:18420"/>
        <label>1</label>
        <note>catalytic</note>
    </ligand>
</feature>
<dbReference type="PRINTS" id="PR00377">
    <property type="entry name" value="IMPHPHTASES"/>
</dbReference>
<dbReference type="AlphaFoldDB" id="A0A1F8AXG1"/>
<evidence type="ECO:0000313" key="3">
    <source>
        <dbReference type="Proteomes" id="UP000178313"/>
    </source>
</evidence>
<feature type="binding site" evidence="1">
    <location>
        <position position="96"/>
    </location>
    <ligand>
        <name>Mg(2+)</name>
        <dbReference type="ChEBI" id="CHEBI:18420"/>
        <label>1</label>
        <note>catalytic</note>
    </ligand>
</feature>
<gene>
    <name evidence="2" type="ORF">A3E46_00945</name>
</gene>
<name>A0A1F8AXG1_9BACT</name>
<dbReference type="GO" id="GO:0046872">
    <property type="term" value="F:metal ion binding"/>
    <property type="evidence" value="ECO:0007669"/>
    <property type="project" value="UniProtKB-KW"/>
</dbReference>
<feature type="binding site" evidence="1">
    <location>
        <position position="94"/>
    </location>
    <ligand>
        <name>Mg(2+)</name>
        <dbReference type="ChEBI" id="CHEBI:18420"/>
        <label>1</label>
        <note>catalytic</note>
    </ligand>
</feature>
<keyword evidence="1" id="KW-0479">Metal-binding</keyword>
<evidence type="ECO:0000256" key="1">
    <source>
        <dbReference type="PIRSR" id="PIRSR600760-2"/>
    </source>
</evidence>
<organism evidence="2 3">
    <name type="scientific">Candidatus Woesebacteria bacterium RIFCSPHIGHO2_12_FULL_46_16</name>
    <dbReference type="NCBI Taxonomy" id="1802513"/>
    <lineage>
        <taxon>Bacteria</taxon>
        <taxon>Candidatus Woeseibacteriota</taxon>
    </lineage>
</organism>
<dbReference type="Gene3D" id="3.40.190.80">
    <property type="match status" value="1"/>
</dbReference>
<dbReference type="STRING" id="1802513.A3E46_00945"/>